<keyword evidence="1" id="KW-0812">Transmembrane</keyword>
<keyword evidence="1" id="KW-0472">Membrane</keyword>
<evidence type="ECO:0000256" key="1">
    <source>
        <dbReference type="SAM" id="Phobius"/>
    </source>
</evidence>
<name>A0A848KBD3_9NOCA</name>
<feature type="transmembrane region" description="Helical" evidence="1">
    <location>
        <begin position="62"/>
        <end position="81"/>
    </location>
</feature>
<dbReference type="SMART" id="SM00014">
    <property type="entry name" value="acidPPc"/>
    <property type="match status" value="1"/>
</dbReference>
<dbReference type="Pfam" id="PF01569">
    <property type="entry name" value="PAP2"/>
    <property type="match status" value="1"/>
</dbReference>
<dbReference type="AlphaFoldDB" id="A0A848KBD3"/>
<gene>
    <name evidence="3" type="ORF">FGL95_08160</name>
</gene>
<dbReference type="RefSeq" id="WP_169585712.1">
    <property type="nucleotide sequence ID" value="NZ_VCQU01000002.1"/>
</dbReference>
<protein>
    <submittedName>
        <fullName evidence="3">Phosphatase PAP2 family protein</fullName>
    </submittedName>
</protein>
<keyword evidence="4" id="KW-1185">Reference proteome</keyword>
<reference evidence="3 4" key="2">
    <citation type="submission" date="2020-06" db="EMBL/GenBank/DDBJ databases">
        <title>Antribacter stalactiti gen. nov., sp. nov., a new member of the family Nacardiaceae isolated from a cave.</title>
        <authorList>
            <person name="Kim I.S."/>
        </authorList>
    </citation>
    <scope>NUCLEOTIDE SEQUENCE [LARGE SCALE GENOMIC DNA]</scope>
    <source>
        <strain evidence="3 4">YC2-7</strain>
    </source>
</reference>
<comment type="caution">
    <text evidence="3">The sequence shown here is derived from an EMBL/GenBank/DDBJ whole genome shotgun (WGS) entry which is preliminary data.</text>
</comment>
<dbReference type="PANTHER" id="PTHR14969">
    <property type="entry name" value="SPHINGOSINE-1-PHOSPHATE PHOSPHOHYDROLASE"/>
    <property type="match status" value="1"/>
</dbReference>
<reference evidence="3 4" key="1">
    <citation type="submission" date="2019-05" db="EMBL/GenBank/DDBJ databases">
        <authorList>
            <person name="Lee S.D."/>
        </authorList>
    </citation>
    <scope>NUCLEOTIDE SEQUENCE [LARGE SCALE GENOMIC DNA]</scope>
    <source>
        <strain evidence="3 4">YC2-7</strain>
    </source>
</reference>
<dbReference type="InterPro" id="IPR000326">
    <property type="entry name" value="PAP2/HPO"/>
</dbReference>
<organism evidence="3 4">
    <name type="scientific">Antrihabitans stalactiti</name>
    <dbReference type="NCBI Taxonomy" id="2584121"/>
    <lineage>
        <taxon>Bacteria</taxon>
        <taxon>Bacillati</taxon>
        <taxon>Actinomycetota</taxon>
        <taxon>Actinomycetes</taxon>
        <taxon>Mycobacteriales</taxon>
        <taxon>Nocardiaceae</taxon>
        <taxon>Antrihabitans</taxon>
    </lineage>
</organism>
<proteinExistence type="predicted"/>
<dbReference type="Gene3D" id="1.20.144.10">
    <property type="entry name" value="Phosphatidic acid phosphatase type 2/haloperoxidase"/>
    <property type="match status" value="2"/>
</dbReference>
<dbReference type="Proteomes" id="UP000535543">
    <property type="component" value="Unassembled WGS sequence"/>
</dbReference>
<evidence type="ECO:0000313" key="4">
    <source>
        <dbReference type="Proteomes" id="UP000535543"/>
    </source>
</evidence>
<sequence length="226" mass="24266">MASARTWTRSALIVAVFAILVVLTTQVTAQGWLTDADVPVHDWFVDHRTDRWTTVADFVTNAGGPGWVVTTTVVLAAFVAWRRRSPMPAIFLLGIVETAAIASKFTKLAVGRDRPPEVSRLATVADMSYPSGHATHIAAFVGALWVVFEIRKHSTARIVSLATLSAFVVAAVACSRLYLGVHWLTDVVAGVLIAAVVVLIGALAYALVDGGEPLIQRVTARRRAIV</sequence>
<feature type="domain" description="Phosphatidic acid phosphatase type 2/haloperoxidase" evidence="2">
    <location>
        <begin position="92"/>
        <end position="202"/>
    </location>
</feature>
<keyword evidence="1" id="KW-1133">Transmembrane helix</keyword>
<evidence type="ECO:0000259" key="2">
    <source>
        <dbReference type="SMART" id="SM00014"/>
    </source>
</evidence>
<dbReference type="SUPFAM" id="SSF48317">
    <property type="entry name" value="Acid phosphatase/Vanadium-dependent haloperoxidase"/>
    <property type="match status" value="1"/>
</dbReference>
<dbReference type="PANTHER" id="PTHR14969:SF13">
    <property type="entry name" value="AT30094P"/>
    <property type="match status" value="1"/>
</dbReference>
<accession>A0A848KBD3</accession>
<dbReference type="CDD" id="cd03392">
    <property type="entry name" value="PAP2_like_2"/>
    <property type="match status" value="1"/>
</dbReference>
<feature type="transmembrane region" description="Helical" evidence="1">
    <location>
        <begin position="160"/>
        <end position="181"/>
    </location>
</feature>
<feature type="transmembrane region" description="Helical" evidence="1">
    <location>
        <begin position="187"/>
        <end position="208"/>
    </location>
</feature>
<dbReference type="InterPro" id="IPR036938">
    <property type="entry name" value="PAP2/HPO_sf"/>
</dbReference>
<evidence type="ECO:0000313" key="3">
    <source>
        <dbReference type="EMBL" id="NMN95006.1"/>
    </source>
</evidence>
<dbReference type="EMBL" id="VCQU01000002">
    <property type="protein sequence ID" value="NMN95006.1"/>
    <property type="molecule type" value="Genomic_DNA"/>
</dbReference>